<evidence type="ECO:0000313" key="2">
    <source>
        <dbReference type="EnsemblMetazoa" id="HelroP173599"/>
    </source>
</evidence>
<organism evidence="2 3">
    <name type="scientific">Helobdella robusta</name>
    <name type="common">Californian leech</name>
    <dbReference type="NCBI Taxonomy" id="6412"/>
    <lineage>
        <taxon>Eukaryota</taxon>
        <taxon>Metazoa</taxon>
        <taxon>Spiralia</taxon>
        <taxon>Lophotrochozoa</taxon>
        <taxon>Annelida</taxon>
        <taxon>Clitellata</taxon>
        <taxon>Hirudinea</taxon>
        <taxon>Rhynchobdellida</taxon>
        <taxon>Glossiphoniidae</taxon>
        <taxon>Helobdella</taxon>
    </lineage>
</organism>
<dbReference type="CTD" id="20204604"/>
<name>T1F705_HELRO</name>
<dbReference type="Proteomes" id="UP000015101">
    <property type="component" value="Unassembled WGS sequence"/>
</dbReference>
<dbReference type="KEGG" id="hro:HELRODRAFT_173599"/>
<dbReference type="InParanoid" id="T1F705"/>
<dbReference type="EMBL" id="AMQM01004606">
    <property type="status" value="NOT_ANNOTATED_CDS"/>
    <property type="molecule type" value="Genomic_DNA"/>
</dbReference>
<dbReference type="GO" id="GO:0016197">
    <property type="term" value="P:endosomal transport"/>
    <property type="evidence" value="ECO:0000318"/>
    <property type="project" value="GO_Central"/>
</dbReference>
<dbReference type="OrthoDB" id="6352234at2759"/>
<dbReference type="EnsemblMetazoa" id="HelroT173599">
    <property type="protein sequence ID" value="HelroP173599"/>
    <property type="gene ID" value="HelroG173599"/>
</dbReference>
<protein>
    <submittedName>
        <fullName evidence="1 2">Uncharacterized protein</fullName>
    </submittedName>
</protein>
<evidence type="ECO:0000313" key="1">
    <source>
        <dbReference type="EMBL" id="ESO03313.1"/>
    </source>
</evidence>
<dbReference type="InterPro" id="IPR053202">
    <property type="entry name" value="EGF_Rcpt_Signaling_Reg"/>
</dbReference>
<dbReference type="GO" id="GO:0005789">
    <property type="term" value="C:endoplasmic reticulum membrane"/>
    <property type="evidence" value="ECO:0000318"/>
    <property type="project" value="GO_Central"/>
</dbReference>
<dbReference type="PANTHER" id="PTHR34009">
    <property type="entry name" value="PROTEIN STAR"/>
    <property type="match status" value="1"/>
</dbReference>
<dbReference type="AlphaFoldDB" id="T1F705"/>
<dbReference type="GO" id="GO:0005794">
    <property type="term" value="C:Golgi apparatus"/>
    <property type="evidence" value="ECO:0000318"/>
    <property type="project" value="GO_Central"/>
</dbReference>
<dbReference type="GO" id="GO:0031902">
    <property type="term" value="C:late endosome membrane"/>
    <property type="evidence" value="ECO:0000318"/>
    <property type="project" value="GO_Central"/>
</dbReference>
<dbReference type="GeneID" id="20204604"/>
<sequence length="139" mass="16080">MFPFYEKFCTDKPTSPTKNLGFPSFSKEIKRQFDEFAKNKVGSKHPDLIAYLKTLIRAPNDNKLKKWNFMIKTPQAEEIDNILKKRNGFFVEAGGFDGETASNTLFLEVERNWTGLLIEPDPYFYTQLGLIHAELPELL</sequence>
<dbReference type="HOGENOM" id="CLU_1847304_0_0_1"/>
<dbReference type="PANTHER" id="PTHR34009:SF2">
    <property type="entry name" value="PROTEIN STAR"/>
    <property type="match status" value="1"/>
</dbReference>
<reference evidence="1 3" key="2">
    <citation type="journal article" date="2013" name="Nature">
        <title>Insights into bilaterian evolution from three spiralian genomes.</title>
        <authorList>
            <person name="Simakov O."/>
            <person name="Marletaz F."/>
            <person name="Cho S.J."/>
            <person name="Edsinger-Gonzales E."/>
            <person name="Havlak P."/>
            <person name="Hellsten U."/>
            <person name="Kuo D.H."/>
            <person name="Larsson T."/>
            <person name="Lv J."/>
            <person name="Arendt D."/>
            <person name="Savage R."/>
            <person name="Osoegawa K."/>
            <person name="de Jong P."/>
            <person name="Grimwood J."/>
            <person name="Chapman J.A."/>
            <person name="Shapiro H."/>
            <person name="Aerts A."/>
            <person name="Otillar R.P."/>
            <person name="Terry A.Y."/>
            <person name="Boore J.L."/>
            <person name="Grigoriev I.V."/>
            <person name="Lindberg D.R."/>
            <person name="Seaver E.C."/>
            <person name="Weisblat D.A."/>
            <person name="Putnam N.H."/>
            <person name="Rokhsar D.S."/>
        </authorList>
    </citation>
    <scope>NUCLEOTIDE SEQUENCE</scope>
</reference>
<gene>
    <name evidence="2" type="primary">20204604</name>
    <name evidence="1" type="ORF">HELRODRAFT_173599</name>
</gene>
<dbReference type="GO" id="GO:0005886">
    <property type="term" value="C:plasma membrane"/>
    <property type="evidence" value="ECO:0000318"/>
    <property type="project" value="GO_Central"/>
</dbReference>
<dbReference type="RefSeq" id="XP_009018461.1">
    <property type="nucleotide sequence ID" value="XM_009020213.1"/>
</dbReference>
<evidence type="ECO:0000313" key="3">
    <source>
        <dbReference type="Proteomes" id="UP000015101"/>
    </source>
</evidence>
<dbReference type="EMBL" id="KB096633">
    <property type="protein sequence ID" value="ESO03313.1"/>
    <property type="molecule type" value="Genomic_DNA"/>
</dbReference>
<dbReference type="GO" id="GO:0006888">
    <property type="term" value="P:endoplasmic reticulum to Golgi vesicle-mediated transport"/>
    <property type="evidence" value="ECO:0000318"/>
    <property type="project" value="GO_Central"/>
</dbReference>
<reference evidence="2" key="3">
    <citation type="submission" date="2015-06" db="UniProtKB">
        <authorList>
            <consortium name="EnsemblMetazoa"/>
        </authorList>
    </citation>
    <scope>IDENTIFICATION</scope>
</reference>
<keyword evidence="3" id="KW-1185">Reference proteome</keyword>
<proteinExistence type="predicted"/>
<reference evidence="3" key="1">
    <citation type="submission" date="2012-12" db="EMBL/GenBank/DDBJ databases">
        <authorList>
            <person name="Hellsten U."/>
            <person name="Grimwood J."/>
            <person name="Chapman J.A."/>
            <person name="Shapiro H."/>
            <person name="Aerts A."/>
            <person name="Otillar R.P."/>
            <person name="Terry A.Y."/>
            <person name="Boore J.L."/>
            <person name="Simakov O."/>
            <person name="Marletaz F."/>
            <person name="Cho S.-J."/>
            <person name="Edsinger-Gonzales E."/>
            <person name="Havlak P."/>
            <person name="Kuo D.-H."/>
            <person name="Larsson T."/>
            <person name="Lv J."/>
            <person name="Arendt D."/>
            <person name="Savage R."/>
            <person name="Osoegawa K."/>
            <person name="de Jong P."/>
            <person name="Lindberg D.R."/>
            <person name="Seaver E.C."/>
            <person name="Weisblat D.A."/>
            <person name="Putnam N.H."/>
            <person name="Grigoriev I.V."/>
            <person name="Rokhsar D.S."/>
        </authorList>
    </citation>
    <scope>NUCLEOTIDE SEQUENCE</scope>
</reference>
<accession>T1F705</accession>